<keyword evidence="4 6" id="KW-1133">Transmembrane helix</keyword>
<protein>
    <submittedName>
        <fullName evidence="8">EamA family transporter</fullName>
    </submittedName>
</protein>
<evidence type="ECO:0000256" key="4">
    <source>
        <dbReference type="ARBA" id="ARBA00022989"/>
    </source>
</evidence>
<feature type="transmembrane region" description="Helical" evidence="6">
    <location>
        <begin position="71"/>
        <end position="90"/>
    </location>
</feature>
<feature type="transmembrane region" description="Helical" evidence="6">
    <location>
        <begin position="253"/>
        <end position="272"/>
    </location>
</feature>
<dbReference type="InterPro" id="IPR000620">
    <property type="entry name" value="EamA_dom"/>
</dbReference>
<evidence type="ECO:0000259" key="7">
    <source>
        <dbReference type="Pfam" id="PF00892"/>
    </source>
</evidence>
<keyword evidence="3 6" id="KW-0812">Transmembrane</keyword>
<dbReference type="PANTHER" id="PTHR32322">
    <property type="entry name" value="INNER MEMBRANE TRANSPORTER"/>
    <property type="match status" value="1"/>
</dbReference>
<feature type="transmembrane region" description="Helical" evidence="6">
    <location>
        <begin position="187"/>
        <end position="208"/>
    </location>
</feature>
<dbReference type="Proteomes" id="UP000229329">
    <property type="component" value="Unassembled WGS sequence"/>
</dbReference>
<dbReference type="OrthoDB" id="5689580at2"/>
<feature type="transmembrane region" description="Helical" evidence="6">
    <location>
        <begin position="12"/>
        <end position="29"/>
    </location>
</feature>
<comment type="caution">
    <text evidence="8">The sequence shown here is derived from an EMBL/GenBank/DDBJ whole genome shotgun (WGS) entry which is preliminary data.</text>
</comment>
<evidence type="ECO:0000256" key="2">
    <source>
        <dbReference type="ARBA" id="ARBA00022475"/>
    </source>
</evidence>
<dbReference type="GO" id="GO:0005886">
    <property type="term" value="C:plasma membrane"/>
    <property type="evidence" value="ECO:0007669"/>
    <property type="project" value="UniProtKB-SubCell"/>
</dbReference>
<evidence type="ECO:0000256" key="3">
    <source>
        <dbReference type="ARBA" id="ARBA00022692"/>
    </source>
</evidence>
<dbReference type="SUPFAM" id="SSF103481">
    <property type="entry name" value="Multidrug resistance efflux transporter EmrE"/>
    <property type="match status" value="2"/>
</dbReference>
<name>A0A2M8S5T9_9PAST</name>
<reference evidence="8 9" key="1">
    <citation type="submission" date="2017-11" db="EMBL/GenBank/DDBJ databases">
        <title>Reclassification of Bisgaard taxon 7 as Conservatibacter flavescens gen. nov., sp. nov.</title>
        <authorList>
            <person name="Christensen H."/>
        </authorList>
    </citation>
    <scope>NUCLEOTIDE SEQUENCE [LARGE SCALE GENOMIC DNA]</scope>
    <source>
        <strain evidence="8 9">7_4</strain>
    </source>
</reference>
<dbReference type="PANTHER" id="PTHR32322:SF18">
    <property type="entry name" value="S-ADENOSYLMETHIONINE_S-ADENOSYLHOMOCYSTEINE TRANSPORTER"/>
    <property type="match status" value="1"/>
</dbReference>
<dbReference type="InterPro" id="IPR050638">
    <property type="entry name" value="AA-Vitamin_Transporters"/>
</dbReference>
<feature type="domain" description="EamA" evidence="7">
    <location>
        <begin position="15"/>
        <end position="146"/>
    </location>
</feature>
<keyword evidence="9" id="KW-1185">Reference proteome</keyword>
<comment type="subcellular location">
    <subcellularLocation>
        <location evidence="1">Cell membrane</location>
        <topology evidence="1">Multi-pass membrane protein</topology>
    </subcellularLocation>
</comment>
<feature type="transmembrane region" description="Helical" evidence="6">
    <location>
        <begin position="220"/>
        <end position="246"/>
    </location>
</feature>
<accession>A0A2M8S5T9</accession>
<feature type="transmembrane region" description="Helical" evidence="6">
    <location>
        <begin position="96"/>
        <end position="120"/>
    </location>
</feature>
<evidence type="ECO:0000256" key="1">
    <source>
        <dbReference type="ARBA" id="ARBA00004651"/>
    </source>
</evidence>
<keyword evidence="2" id="KW-1003">Cell membrane</keyword>
<evidence type="ECO:0000313" key="8">
    <source>
        <dbReference type="EMBL" id="PJG86481.1"/>
    </source>
</evidence>
<evidence type="ECO:0000256" key="5">
    <source>
        <dbReference type="ARBA" id="ARBA00023136"/>
    </source>
</evidence>
<sequence>MGFLIMNDSLIRFSYVVLMGFGFPIMRYMSIHFETLNNNAVRFLSGGFLFIFICALKYRNELVKLLREPTIVLYLILLAILMTCNMYFFINGLKYTSALAGSIFGIISMPLAVFMASIFFKDEREKIKQTHFYIGSALALMGSLIFVIYGNKSSGSNDFIMGSLLLGTAISIQSIQNLLVKKISNKLNTIVISASTATLSGIFYLFLATQSGVIYQLHDVSSGLLIGLILAGMYGMLTGMLFAFYIVQKQGVIVFNIIQLTVPLSTSLIGYFTLGETISIYQGFGALIVILGCIVSLRKKHYEVNHK</sequence>
<feature type="domain" description="EamA" evidence="7">
    <location>
        <begin position="162"/>
        <end position="297"/>
    </location>
</feature>
<keyword evidence="5 6" id="KW-0472">Membrane</keyword>
<dbReference type="EMBL" id="PHHA01000002">
    <property type="protein sequence ID" value="PJG86481.1"/>
    <property type="molecule type" value="Genomic_DNA"/>
</dbReference>
<evidence type="ECO:0000313" key="9">
    <source>
        <dbReference type="Proteomes" id="UP000229329"/>
    </source>
</evidence>
<organism evidence="8 9">
    <name type="scientific">Conservatibacter flavescens</name>
    <dbReference type="NCBI Taxonomy" id="28161"/>
    <lineage>
        <taxon>Bacteria</taxon>
        <taxon>Pseudomonadati</taxon>
        <taxon>Pseudomonadota</taxon>
        <taxon>Gammaproteobacteria</taxon>
        <taxon>Pasteurellales</taxon>
        <taxon>Pasteurellaceae</taxon>
        <taxon>Conservatibacter</taxon>
    </lineage>
</organism>
<proteinExistence type="predicted"/>
<feature type="transmembrane region" description="Helical" evidence="6">
    <location>
        <begin position="278"/>
        <end position="297"/>
    </location>
</feature>
<feature type="transmembrane region" description="Helical" evidence="6">
    <location>
        <begin position="161"/>
        <end position="180"/>
    </location>
</feature>
<dbReference type="Pfam" id="PF00892">
    <property type="entry name" value="EamA"/>
    <property type="match status" value="2"/>
</dbReference>
<gene>
    <name evidence="8" type="ORF">CVP05_01345</name>
</gene>
<dbReference type="AlphaFoldDB" id="A0A2M8S5T9"/>
<dbReference type="InterPro" id="IPR037185">
    <property type="entry name" value="EmrE-like"/>
</dbReference>
<evidence type="ECO:0000256" key="6">
    <source>
        <dbReference type="SAM" id="Phobius"/>
    </source>
</evidence>
<feature type="transmembrane region" description="Helical" evidence="6">
    <location>
        <begin position="41"/>
        <end position="59"/>
    </location>
</feature>
<feature type="transmembrane region" description="Helical" evidence="6">
    <location>
        <begin position="132"/>
        <end position="149"/>
    </location>
</feature>